<dbReference type="Proteomes" id="UP000468735">
    <property type="component" value="Unassembled WGS sequence"/>
</dbReference>
<feature type="compositionally biased region" description="Basic and acidic residues" evidence="8">
    <location>
        <begin position="349"/>
        <end position="361"/>
    </location>
</feature>
<evidence type="ECO:0000256" key="5">
    <source>
        <dbReference type="ARBA" id="ARBA00022989"/>
    </source>
</evidence>
<accession>A0A6H9YY20</accession>
<dbReference type="AlphaFoldDB" id="A0A6H9YY20"/>
<dbReference type="PANTHER" id="PTHR11562:SF17">
    <property type="entry name" value="RE54080P-RELATED"/>
    <property type="match status" value="1"/>
</dbReference>
<dbReference type="SUPFAM" id="SSF160240">
    <property type="entry name" value="Cation efflux protein cytoplasmic domain-like"/>
    <property type="match status" value="1"/>
</dbReference>
<feature type="compositionally biased region" description="Gly residues" evidence="8">
    <location>
        <begin position="26"/>
        <end position="40"/>
    </location>
</feature>
<keyword evidence="13" id="KW-1185">Reference proteome</keyword>
<feature type="transmembrane region" description="Helical" evidence="9">
    <location>
        <begin position="126"/>
        <end position="145"/>
    </location>
</feature>
<gene>
    <name evidence="12" type="ORF">F8566_28125</name>
</gene>
<evidence type="ECO:0000256" key="7">
    <source>
        <dbReference type="ARBA" id="ARBA00023136"/>
    </source>
</evidence>
<evidence type="ECO:0000313" key="12">
    <source>
        <dbReference type="EMBL" id="KAB2345144.1"/>
    </source>
</evidence>
<dbReference type="InterPro" id="IPR027470">
    <property type="entry name" value="Cation_efflux_CTD"/>
</dbReference>
<dbReference type="InterPro" id="IPR058533">
    <property type="entry name" value="Cation_efflux_TM"/>
</dbReference>
<dbReference type="RefSeq" id="WP_151564856.1">
    <property type="nucleotide sequence ID" value="NZ_WBMT01000014.1"/>
</dbReference>
<feature type="transmembrane region" description="Helical" evidence="9">
    <location>
        <begin position="161"/>
        <end position="180"/>
    </location>
</feature>
<dbReference type="InterPro" id="IPR027469">
    <property type="entry name" value="Cation_efflux_TMD_sf"/>
</dbReference>
<feature type="domain" description="Cation efflux protein cytoplasmic" evidence="11">
    <location>
        <begin position="261"/>
        <end position="327"/>
    </location>
</feature>
<evidence type="ECO:0000256" key="9">
    <source>
        <dbReference type="SAM" id="Phobius"/>
    </source>
</evidence>
<evidence type="ECO:0000313" key="13">
    <source>
        <dbReference type="Proteomes" id="UP000468735"/>
    </source>
</evidence>
<evidence type="ECO:0000256" key="8">
    <source>
        <dbReference type="SAM" id="MobiDB-lite"/>
    </source>
</evidence>
<dbReference type="PANTHER" id="PTHR11562">
    <property type="entry name" value="CATION EFFLUX PROTEIN/ ZINC TRANSPORTER"/>
    <property type="match status" value="1"/>
</dbReference>
<feature type="region of interest" description="Disordered" evidence="8">
    <location>
        <begin position="1"/>
        <end position="51"/>
    </location>
</feature>
<feature type="transmembrane region" description="Helical" evidence="9">
    <location>
        <begin position="224"/>
        <end position="242"/>
    </location>
</feature>
<feature type="transmembrane region" description="Helical" evidence="9">
    <location>
        <begin position="201"/>
        <end position="218"/>
    </location>
</feature>
<dbReference type="SUPFAM" id="SSF161111">
    <property type="entry name" value="Cation efflux protein transmembrane domain-like"/>
    <property type="match status" value="1"/>
</dbReference>
<keyword evidence="4 9" id="KW-0812">Transmembrane</keyword>
<evidence type="ECO:0000259" key="10">
    <source>
        <dbReference type="Pfam" id="PF01545"/>
    </source>
</evidence>
<evidence type="ECO:0000256" key="4">
    <source>
        <dbReference type="ARBA" id="ARBA00022692"/>
    </source>
</evidence>
<dbReference type="Pfam" id="PF01545">
    <property type="entry name" value="Cation_efflux"/>
    <property type="match status" value="1"/>
</dbReference>
<protein>
    <submittedName>
        <fullName evidence="12">Cation transporter</fullName>
    </submittedName>
</protein>
<dbReference type="InterPro" id="IPR002524">
    <property type="entry name" value="Cation_efflux"/>
</dbReference>
<dbReference type="Pfam" id="PF16916">
    <property type="entry name" value="ZT_dimer"/>
    <property type="match status" value="1"/>
</dbReference>
<feature type="region of interest" description="Disordered" evidence="8">
    <location>
        <begin position="336"/>
        <end position="361"/>
    </location>
</feature>
<keyword evidence="7 9" id="KW-0472">Membrane</keyword>
<organism evidence="12 13">
    <name type="scientific">Actinomadura rudentiformis</name>
    <dbReference type="NCBI Taxonomy" id="359158"/>
    <lineage>
        <taxon>Bacteria</taxon>
        <taxon>Bacillati</taxon>
        <taxon>Actinomycetota</taxon>
        <taxon>Actinomycetes</taxon>
        <taxon>Streptosporangiales</taxon>
        <taxon>Thermomonosporaceae</taxon>
        <taxon>Actinomadura</taxon>
    </lineage>
</organism>
<comment type="caution">
    <text evidence="12">The sequence shown here is derived from an EMBL/GenBank/DDBJ whole genome shotgun (WGS) entry which is preliminary data.</text>
</comment>
<evidence type="ECO:0000256" key="1">
    <source>
        <dbReference type="ARBA" id="ARBA00004141"/>
    </source>
</evidence>
<feature type="transmembrane region" description="Helical" evidence="9">
    <location>
        <begin position="92"/>
        <end position="110"/>
    </location>
</feature>
<keyword evidence="5 9" id="KW-1133">Transmembrane helix</keyword>
<evidence type="ECO:0000256" key="6">
    <source>
        <dbReference type="ARBA" id="ARBA00023065"/>
    </source>
</evidence>
<dbReference type="EMBL" id="WBMT01000014">
    <property type="protein sequence ID" value="KAB2345144.1"/>
    <property type="molecule type" value="Genomic_DNA"/>
</dbReference>
<proteinExistence type="inferred from homology"/>
<dbReference type="InterPro" id="IPR050681">
    <property type="entry name" value="CDF/SLC30A"/>
</dbReference>
<comment type="subcellular location">
    <subcellularLocation>
        <location evidence="1">Membrane</location>
        <topology evidence="1">Multi-pass membrane protein</topology>
    </subcellularLocation>
</comment>
<dbReference type="NCBIfam" id="TIGR01297">
    <property type="entry name" value="CDF"/>
    <property type="match status" value="1"/>
</dbReference>
<dbReference type="OrthoDB" id="9809646at2"/>
<name>A0A6H9YY20_9ACTN</name>
<feature type="transmembrane region" description="Helical" evidence="9">
    <location>
        <begin position="62"/>
        <end position="86"/>
    </location>
</feature>
<evidence type="ECO:0000256" key="2">
    <source>
        <dbReference type="ARBA" id="ARBA00008873"/>
    </source>
</evidence>
<evidence type="ECO:0000259" key="11">
    <source>
        <dbReference type="Pfam" id="PF16916"/>
    </source>
</evidence>
<sequence>MSADLDGPPGKQPDAHDQSRPHGHGHGAGQGQGQGQGQGHGHGHGHGHGVSANADRRYLTTALALILGYMSVEATIGVIASSLALISDAAHMMTDAFAIIFALIAMRIAARPPKGGYTYGLRRAEILSAQLNGLTLLLLAAYFVYESVERLLSPPEVNGQLVFWTSLSGVAVNVAATWLISKANRSSLNVEGAFQHILNDLYAFIATAIAGLVIWLTGFNRADVLASLFVAVLMLKAGYGLLRDAGRVLMEAAPAGIDPTELGARLAERPCVEEVHDLHVWEVSSGYPALSAHVLVEPKGDCHAVRRDLQELLRSSYGITHTTLEVDHLDDEFHCEDPHGPRHVPVAAEPHDHAADPQCDH</sequence>
<comment type="similarity">
    <text evidence="2">Belongs to the cation diffusion facilitator (CDF) transporter (TC 2.A.4) family. SLC30A subfamily.</text>
</comment>
<dbReference type="GO" id="GO:0005886">
    <property type="term" value="C:plasma membrane"/>
    <property type="evidence" value="ECO:0007669"/>
    <property type="project" value="TreeGrafter"/>
</dbReference>
<dbReference type="Gene3D" id="1.20.1510.10">
    <property type="entry name" value="Cation efflux protein transmembrane domain"/>
    <property type="match status" value="1"/>
</dbReference>
<evidence type="ECO:0000256" key="3">
    <source>
        <dbReference type="ARBA" id="ARBA00022448"/>
    </source>
</evidence>
<feature type="domain" description="Cation efflux protein transmembrane" evidence="10">
    <location>
        <begin position="60"/>
        <end position="250"/>
    </location>
</feature>
<dbReference type="InterPro" id="IPR036837">
    <property type="entry name" value="Cation_efflux_CTD_sf"/>
</dbReference>
<keyword evidence="6" id="KW-0406">Ion transport</keyword>
<dbReference type="GO" id="GO:0005385">
    <property type="term" value="F:zinc ion transmembrane transporter activity"/>
    <property type="evidence" value="ECO:0007669"/>
    <property type="project" value="TreeGrafter"/>
</dbReference>
<keyword evidence="3" id="KW-0813">Transport</keyword>
<reference evidence="12 13" key="1">
    <citation type="submission" date="2019-09" db="EMBL/GenBank/DDBJ databases">
        <title>Actinomadura physcomitrii sp. nov., a novel actinomycete isolated from moss [Physcomitrium sphaericum (Ludw) Fuernr].</title>
        <authorList>
            <person name="Zhuang X."/>
            <person name="Liu C."/>
        </authorList>
    </citation>
    <scope>NUCLEOTIDE SEQUENCE [LARGE SCALE GENOMIC DNA]</scope>
    <source>
        <strain evidence="12 13">HMC1</strain>
    </source>
</reference>